<evidence type="ECO:0008006" key="5">
    <source>
        <dbReference type="Google" id="ProtNLM"/>
    </source>
</evidence>
<dbReference type="PANTHER" id="PTHR43477:SF1">
    <property type="entry name" value="DIHYDROANTICAPSIN 7-DEHYDROGENASE"/>
    <property type="match status" value="1"/>
</dbReference>
<evidence type="ECO:0000256" key="2">
    <source>
        <dbReference type="ARBA" id="ARBA00023002"/>
    </source>
</evidence>
<comment type="similarity">
    <text evidence="1">Belongs to the short-chain dehydrogenases/reductases (SDR) family.</text>
</comment>
<dbReference type="PRINTS" id="PR00081">
    <property type="entry name" value="GDHRDH"/>
</dbReference>
<evidence type="ECO:0000256" key="1">
    <source>
        <dbReference type="ARBA" id="ARBA00006484"/>
    </source>
</evidence>
<dbReference type="SUPFAM" id="SSF51735">
    <property type="entry name" value="NAD(P)-binding Rossmann-fold domains"/>
    <property type="match status" value="1"/>
</dbReference>
<dbReference type="Gene3D" id="3.40.50.720">
    <property type="entry name" value="NAD(P)-binding Rossmann-like Domain"/>
    <property type="match status" value="1"/>
</dbReference>
<dbReference type="GO" id="GO:0016491">
    <property type="term" value="F:oxidoreductase activity"/>
    <property type="evidence" value="ECO:0007669"/>
    <property type="project" value="UniProtKB-KW"/>
</dbReference>
<gene>
    <name evidence="3" type="ORF">AXG55_09125</name>
</gene>
<keyword evidence="2" id="KW-0560">Oxidoreductase</keyword>
<dbReference type="KEGG" id="saqi:AXG55_09125"/>
<dbReference type="InterPro" id="IPR036291">
    <property type="entry name" value="NAD(P)-bd_dom_sf"/>
</dbReference>
<proteinExistence type="inferred from homology"/>
<accession>A0A1L4D1I7</accession>
<dbReference type="Pfam" id="PF13561">
    <property type="entry name" value="adh_short_C2"/>
    <property type="match status" value="1"/>
</dbReference>
<organism evidence="3 4">
    <name type="scientific">Silvanigrella aquatica</name>
    <dbReference type="NCBI Taxonomy" id="1915309"/>
    <lineage>
        <taxon>Bacteria</taxon>
        <taxon>Pseudomonadati</taxon>
        <taxon>Bdellovibrionota</taxon>
        <taxon>Oligoflexia</taxon>
        <taxon>Silvanigrellales</taxon>
        <taxon>Silvanigrellaceae</taxon>
        <taxon>Silvanigrella</taxon>
    </lineage>
</organism>
<evidence type="ECO:0000313" key="4">
    <source>
        <dbReference type="Proteomes" id="UP000184731"/>
    </source>
</evidence>
<dbReference type="PANTHER" id="PTHR43477">
    <property type="entry name" value="DIHYDROANTICAPSIN 7-DEHYDROGENASE"/>
    <property type="match status" value="1"/>
</dbReference>
<reference evidence="3 4" key="1">
    <citation type="submission" date="2016-10" db="EMBL/GenBank/DDBJ databases">
        <title>Silvanigrella aquatica sp. nov., isolated from a freshwater lake located in the Black Forest, Germany, description of Silvanigrellaceae fam. nov., Silvanigrellales ord. nov., reclassification of the order Bdellovibrionales in the class Oligoflexia, reclassification of the families Bacteriovoracaceae and Halobacteriovoraceae in the new order Bacteriovoracales ord. nov., and reclassification of the family Pseudobacteriovoracaceae in the order Oligoflexiales.</title>
        <authorList>
            <person name="Hahn M.W."/>
            <person name="Schmidt J."/>
            <person name="Koll U."/>
            <person name="Rohde M."/>
            <person name="Verbag S."/>
            <person name="Pitt A."/>
            <person name="Nakai R."/>
            <person name="Naganuma T."/>
            <person name="Lang E."/>
        </authorList>
    </citation>
    <scope>NUCLEOTIDE SEQUENCE [LARGE SCALE GENOMIC DNA]</scope>
    <source>
        <strain evidence="3 4">MWH-Nonnen-W8red</strain>
    </source>
</reference>
<evidence type="ECO:0000313" key="3">
    <source>
        <dbReference type="EMBL" id="APJ04058.1"/>
    </source>
</evidence>
<sequence>MENEKVLLINGGNSEISKKLISIESSNKKIVQIVREQQDSMKNEGVFYADATHPEKIKSAIQNITENYQRIDEYVHLIGSIVLKPLHNMEIDDWNKVIDLNLNSIFYALKNVLPVMQKQKSGNIILISSVAAQVGLMNHEAISAAKGAVEALTRSLSMTYANYGIRVNCIAPSLTNTKMAKFLVQNELAVKSTVTLNAIKRIGEPIDVANAISFLLSDKSSFITGQILSVDGGLSHVRTPPKI</sequence>
<dbReference type="InterPro" id="IPR051122">
    <property type="entry name" value="SDR_DHRS6-like"/>
</dbReference>
<dbReference type="STRING" id="1915309.AXG55_09125"/>
<dbReference type="RefSeq" id="WP_233231106.1">
    <property type="nucleotide sequence ID" value="NZ_CP017834.1"/>
</dbReference>
<dbReference type="InterPro" id="IPR002347">
    <property type="entry name" value="SDR_fam"/>
</dbReference>
<name>A0A1L4D1I7_9BACT</name>
<keyword evidence="4" id="KW-1185">Reference proteome</keyword>
<dbReference type="CDD" id="cd05233">
    <property type="entry name" value="SDR_c"/>
    <property type="match status" value="1"/>
</dbReference>
<dbReference type="Proteomes" id="UP000184731">
    <property type="component" value="Chromosome"/>
</dbReference>
<dbReference type="AlphaFoldDB" id="A0A1L4D1I7"/>
<dbReference type="EMBL" id="CP017834">
    <property type="protein sequence ID" value="APJ04058.1"/>
    <property type="molecule type" value="Genomic_DNA"/>
</dbReference>
<protein>
    <recommendedName>
        <fullName evidence="5">Short-chain dehydrogenase</fullName>
    </recommendedName>
</protein>